<name>A0A8H3KUA3_9GLOM</name>
<dbReference type="AlphaFoldDB" id="A0A8H3KUA3"/>
<organism evidence="1 2">
    <name type="scientific">Rhizophagus clarus</name>
    <dbReference type="NCBI Taxonomy" id="94130"/>
    <lineage>
        <taxon>Eukaryota</taxon>
        <taxon>Fungi</taxon>
        <taxon>Fungi incertae sedis</taxon>
        <taxon>Mucoromycota</taxon>
        <taxon>Glomeromycotina</taxon>
        <taxon>Glomeromycetes</taxon>
        <taxon>Glomerales</taxon>
        <taxon>Glomeraceae</taxon>
        <taxon>Rhizophagus</taxon>
    </lineage>
</organism>
<gene>
    <name evidence="1" type="ORF">RCL2_000246200</name>
</gene>
<dbReference type="Proteomes" id="UP000615446">
    <property type="component" value="Unassembled WGS sequence"/>
</dbReference>
<comment type="caution">
    <text evidence="1">The sequence shown here is derived from an EMBL/GenBank/DDBJ whole genome shotgun (WGS) entry which is preliminary data.</text>
</comment>
<sequence>MWLSGTLISTGYLDVQSILWIFGLDIDNEIKNLEEQLQTQLLNIELEEKKLVLFERQVKLRKEVAKAETIELQNQQLKLSMV</sequence>
<evidence type="ECO:0000313" key="1">
    <source>
        <dbReference type="EMBL" id="GES75009.1"/>
    </source>
</evidence>
<evidence type="ECO:0000313" key="2">
    <source>
        <dbReference type="Proteomes" id="UP000615446"/>
    </source>
</evidence>
<accession>A0A8H3KUA3</accession>
<dbReference type="OrthoDB" id="2377114at2759"/>
<proteinExistence type="predicted"/>
<dbReference type="EMBL" id="BLAL01000013">
    <property type="protein sequence ID" value="GES75009.1"/>
    <property type="molecule type" value="Genomic_DNA"/>
</dbReference>
<protein>
    <submittedName>
        <fullName evidence="1">Uncharacterized protein</fullName>
    </submittedName>
</protein>
<reference evidence="1" key="1">
    <citation type="submission" date="2019-10" db="EMBL/GenBank/DDBJ databases">
        <title>Conservation and host-specific expression of non-tandemly repeated heterogenous ribosome RNA gene in arbuscular mycorrhizal fungi.</title>
        <authorList>
            <person name="Maeda T."/>
            <person name="Kobayashi Y."/>
            <person name="Nakagawa T."/>
            <person name="Ezawa T."/>
            <person name="Yamaguchi K."/>
            <person name="Bino T."/>
            <person name="Nishimoto Y."/>
            <person name="Shigenobu S."/>
            <person name="Kawaguchi M."/>
        </authorList>
    </citation>
    <scope>NUCLEOTIDE SEQUENCE</scope>
    <source>
        <strain evidence="1">HR1</strain>
    </source>
</reference>